<dbReference type="EMBL" id="JFYZ01000023">
    <property type="protein sequence ID" value="EZP79684.1"/>
    <property type="molecule type" value="Genomic_DNA"/>
</dbReference>
<gene>
    <name evidence="11 13" type="primary">kdpC</name>
    <name evidence="12" type="ORF">BES08_20685</name>
    <name evidence="13" type="ORF">BV97_03841</name>
</gene>
<dbReference type="EMBL" id="CP017076">
    <property type="protein sequence ID" value="AOR79277.1"/>
    <property type="molecule type" value="Genomic_DNA"/>
</dbReference>
<evidence type="ECO:0000256" key="8">
    <source>
        <dbReference type="ARBA" id="ARBA00022989"/>
    </source>
</evidence>
<keyword evidence="9 11" id="KW-0406">Ion transport</keyword>
<keyword evidence="7 11" id="KW-0630">Potassium</keyword>
<dbReference type="PANTHER" id="PTHR30042">
    <property type="entry name" value="POTASSIUM-TRANSPORTING ATPASE C CHAIN"/>
    <property type="match status" value="1"/>
</dbReference>
<evidence type="ECO:0000256" key="5">
    <source>
        <dbReference type="ARBA" id="ARBA00022741"/>
    </source>
</evidence>
<dbReference type="GO" id="GO:0008556">
    <property type="term" value="F:P-type potassium transmembrane transporter activity"/>
    <property type="evidence" value="ECO:0007669"/>
    <property type="project" value="InterPro"/>
</dbReference>
<evidence type="ECO:0000313" key="15">
    <source>
        <dbReference type="Proteomes" id="UP000094626"/>
    </source>
</evidence>
<dbReference type="PANTHER" id="PTHR30042:SF2">
    <property type="entry name" value="POTASSIUM-TRANSPORTING ATPASE KDPC SUBUNIT"/>
    <property type="match status" value="1"/>
</dbReference>
<dbReference type="Proteomes" id="UP000094626">
    <property type="component" value="Plasmid pSA1"/>
</dbReference>
<keyword evidence="15" id="KW-1185">Reference proteome</keyword>
<evidence type="ECO:0000256" key="10">
    <source>
        <dbReference type="ARBA" id="ARBA00023136"/>
    </source>
</evidence>
<feature type="transmembrane region" description="Helical" evidence="11">
    <location>
        <begin position="12"/>
        <end position="30"/>
    </location>
</feature>
<evidence type="ECO:0000256" key="9">
    <source>
        <dbReference type="ARBA" id="ARBA00023065"/>
    </source>
</evidence>
<keyword evidence="13" id="KW-0378">Hydrolase</keyword>
<comment type="subcellular location">
    <subcellularLocation>
        <location evidence="11">Cell membrane</location>
        <topology evidence="11">Single-pass membrane protein</topology>
    </subcellularLocation>
</comment>
<name>A0A031JS21_9SPHN</name>
<dbReference type="GO" id="GO:0005886">
    <property type="term" value="C:plasma membrane"/>
    <property type="evidence" value="ECO:0007669"/>
    <property type="project" value="UniProtKB-SubCell"/>
</dbReference>
<dbReference type="OrthoDB" id="9788285at2"/>
<dbReference type="GO" id="GO:0005524">
    <property type="term" value="F:ATP binding"/>
    <property type="evidence" value="ECO:0007669"/>
    <property type="project" value="UniProtKB-UniRule"/>
</dbReference>
<evidence type="ECO:0000256" key="2">
    <source>
        <dbReference type="ARBA" id="ARBA00022475"/>
    </source>
</evidence>
<accession>A0A031JS21</accession>
<dbReference type="AlphaFoldDB" id="A0A031JS21"/>
<geneLocation type="plasmid" evidence="12 15">
    <name>pSA1</name>
</geneLocation>
<dbReference type="HAMAP" id="MF_00276">
    <property type="entry name" value="KdpC"/>
    <property type="match status" value="1"/>
</dbReference>
<keyword evidence="8 11" id="KW-1133">Transmembrane helix</keyword>
<comment type="subunit">
    <text evidence="11">The system is composed of three essential subunits: KdpA, KdpB and KdpC.</text>
</comment>
<evidence type="ECO:0000256" key="11">
    <source>
        <dbReference type="HAMAP-Rule" id="MF_00276"/>
    </source>
</evidence>
<dbReference type="Pfam" id="PF02669">
    <property type="entry name" value="KdpC"/>
    <property type="match status" value="1"/>
</dbReference>
<dbReference type="Proteomes" id="UP000024329">
    <property type="component" value="Unassembled WGS sequence"/>
</dbReference>
<proteinExistence type="inferred from homology"/>
<evidence type="ECO:0000256" key="4">
    <source>
        <dbReference type="ARBA" id="ARBA00022692"/>
    </source>
</evidence>
<evidence type="ECO:0000313" key="14">
    <source>
        <dbReference type="Proteomes" id="UP000024329"/>
    </source>
</evidence>
<comment type="function">
    <text evidence="11">Part of the high-affinity ATP-driven potassium transport (or Kdp) system, which catalyzes the hydrolysis of ATP coupled with the electrogenic transport of potassium into the cytoplasm. This subunit acts as a catalytic chaperone that increases the ATP-binding affinity of the ATP-hydrolyzing subunit KdpB by the formation of a transient KdpB/KdpC/ATP ternary complex.</text>
</comment>
<reference evidence="13 14" key="1">
    <citation type="submission" date="2014-03" db="EMBL/GenBank/DDBJ databases">
        <title>Whole genome sequence of Novosphingobium resinovorum KF1.</title>
        <authorList>
            <person name="Gan H.M."/>
            <person name="Gan H.Y."/>
            <person name="Chew T.H."/>
            <person name="Savka M.A."/>
        </authorList>
    </citation>
    <scope>NUCLEOTIDE SEQUENCE [LARGE SCALE GENOMIC DNA]</scope>
    <source>
        <strain evidence="13 14">KF1</strain>
    </source>
</reference>
<reference evidence="15" key="3">
    <citation type="journal article" date="2017" name="J. Biotechnol.">
        <title>Complete genome sequence of Novosphingobium resinovorum SA1, a versatile xenobiotic-degrading bacterium capable of utilizing sulfanilic acid.</title>
        <authorList>
            <person name="Hegedus B."/>
            <person name="Kos P.B."/>
            <person name="Balint B."/>
            <person name="Maroti G."/>
            <person name="Gan H.M."/>
            <person name="Perei K."/>
            <person name="Rakhely G."/>
        </authorList>
    </citation>
    <scope>NUCLEOTIDE SEQUENCE [LARGE SCALE GENOMIC DNA]</scope>
    <source>
        <strain evidence="15">SA1</strain>
    </source>
</reference>
<evidence type="ECO:0000256" key="6">
    <source>
        <dbReference type="ARBA" id="ARBA00022840"/>
    </source>
</evidence>
<dbReference type="eggNOG" id="COG2156">
    <property type="taxonomic scope" value="Bacteria"/>
</dbReference>
<keyword evidence="6 11" id="KW-0067">ATP-binding</keyword>
<keyword evidence="5 11" id="KW-0547">Nucleotide-binding</keyword>
<keyword evidence="12" id="KW-0614">Plasmid</keyword>
<organism evidence="13 14">
    <name type="scientific">Novosphingobium resinovorum</name>
    <dbReference type="NCBI Taxonomy" id="158500"/>
    <lineage>
        <taxon>Bacteria</taxon>
        <taxon>Pseudomonadati</taxon>
        <taxon>Pseudomonadota</taxon>
        <taxon>Alphaproteobacteria</taxon>
        <taxon>Sphingomonadales</taxon>
        <taxon>Sphingomonadaceae</taxon>
        <taxon>Novosphingobium</taxon>
    </lineage>
</organism>
<evidence type="ECO:0000256" key="1">
    <source>
        <dbReference type="ARBA" id="ARBA00022448"/>
    </source>
</evidence>
<evidence type="ECO:0000256" key="3">
    <source>
        <dbReference type="ARBA" id="ARBA00022538"/>
    </source>
</evidence>
<dbReference type="RefSeq" id="WP_036527908.1">
    <property type="nucleotide sequence ID" value="NZ_CP017076.1"/>
</dbReference>
<sequence>MTNDISSSLRPALVMTGLFAILLGLAYPLAMTGIGQALFPRQANGSLVTESGRVIGSTVVGQAFTSERYFNTRPSAAGASDQGGYDGLASSGSNLGPASQALHDRVQADLQRMQAATPGRPVPSDLVTTSASGLDPDISPEAALYQVDRVARARGLEPDALRRLVAGSIEEPVLGFIGDRRVNVFELNRRLDALRAKPVP</sequence>
<dbReference type="NCBIfam" id="TIGR00681">
    <property type="entry name" value="kdpC"/>
    <property type="match status" value="1"/>
</dbReference>
<evidence type="ECO:0000313" key="12">
    <source>
        <dbReference type="EMBL" id="AOR79277.1"/>
    </source>
</evidence>
<dbReference type="PATRIC" id="fig|158500.4.peg.3912"/>
<keyword evidence="3 11" id="KW-0633">Potassium transport</keyword>
<reference evidence="12" key="2">
    <citation type="submission" date="2016-08" db="EMBL/GenBank/DDBJ databases">
        <authorList>
            <person name="Seilhamer J.J."/>
        </authorList>
    </citation>
    <scope>NUCLEOTIDE SEQUENCE [LARGE SCALE GENOMIC DNA]</scope>
    <source>
        <strain evidence="12">SA1</strain>
        <plasmid evidence="12">pSA1</plasmid>
    </source>
</reference>
<dbReference type="GO" id="GO:0016787">
    <property type="term" value="F:hydrolase activity"/>
    <property type="evidence" value="ECO:0007669"/>
    <property type="project" value="UniProtKB-KW"/>
</dbReference>
<keyword evidence="4 11" id="KW-0812">Transmembrane</keyword>
<comment type="similarity">
    <text evidence="11">Belongs to the KdpC family.</text>
</comment>
<evidence type="ECO:0000313" key="13">
    <source>
        <dbReference type="EMBL" id="EZP79684.1"/>
    </source>
</evidence>
<keyword evidence="1 11" id="KW-0813">Transport</keyword>
<evidence type="ECO:0000256" key="7">
    <source>
        <dbReference type="ARBA" id="ARBA00022958"/>
    </source>
</evidence>
<dbReference type="KEGG" id="nre:BES08_20685"/>
<dbReference type="InterPro" id="IPR003820">
    <property type="entry name" value="KdpC"/>
</dbReference>
<keyword evidence="10 11" id="KW-0472">Membrane</keyword>
<protein>
    <recommendedName>
        <fullName evidence="11">Potassium-transporting ATPase KdpC subunit</fullName>
    </recommendedName>
    <alternativeName>
        <fullName evidence="11">ATP phosphohydrolase [potassium-transporting] C chain</fullName>
    </alternativeName>
    <alternativeName>
        <fullName evidence="11">Potassium-binding and translocating subunit C</fullName>
    </alternativeName>
    <alternativeName>
        <fullName evidence="11">Potassium-translocating ATPase C chain</fullName>
    </alternativeName>
</protein>
<dbReference type="NCBIfam" id="NF001454">
    <property type="entry name" value="PRK00315.1"/>
    <property type="match status" value="1"/>
</dbReference>
<keyword evidence="2 11" id="KW-1003">Cell membrane</keyword>
<dbReference type="PIRSF" id="PIRSF001296">
    <property type="entry name" value="K_ATPase_KdpC"/>
    <property type="match status" value="1"/>
</dbReference>